<dbReference type="InterPro" id="IPR018485">
    <property type="entry name" value="FGGY_C"/>
</dbReference>
<dbReference type="AlphaFoldDB" id="A0A4R6WNY0"/>
<evidence type="ECO:0000259" key="7">
    <source>
        <dbReference type="Pfam" id="PF00370"/>
    </source>
</evidence>
<dbReference type="GO" id="GO:0005737">
    <property type="term" value="C:cytoplasm"/>
    <property type="evidence" value="ECO:0007669"/>
    <property type="project" value="TreeGrafter"/>
</dbReference>
<evidence type="ECO:0000256" key="2">
    <source>
        <dbReference type="ARBA" id="ARBA00022741"/>
    </source>
</evidence>
<evidence type="ECO:0000313" key="9">
    <source>
        <dbReference type="EMBL" id="TDQ80105.1"/>
    </source>
</evidence>
<dbReference type="Proteomes" id="UP000295292">
    <property type="component" value="Unassembled WGS sequence"/>
</dbReference>
<keyword evidence="6" id="KW-0119">Carbohydrate metabolism</keyword>
<evidence type="ECO:0000313" key="10">
    <source>
        <dbReference type="Proteomes" id="UP000295292"/>
    </source>
</evidence>
<dbReference type="InterPro" id="IPR018484">
    <property type="entry name" value="FGGY_N"/>
</dbReference>
<dbReference type="NCBIfam" id="NF003154">
    <property type="entry name" value="PRK04123.1"/>
    <property type="match status" value="1"/>
</dbReference>
<evidence type="ECO:0000256" key="4">
    <source>
        <dbReference type="ARBA" id="ARBA00022840"/>
    </source>
</evidence>
<evidence type="ECO:0000259" key="8">
    <source>
        <dbReference type="Pfam" id="PF02782"/>
    </source>
</evidence>
<keyword evidence="5" id="KW-0054">Arabinose catabolism</keyword>
<evidence type="ECO:0000256" key="3">
    <source>
        <dbReference type="ARBA" id="ARBA00022777"/>
    </source>
</evidence>
<dbReference type="SUPFAM" id="SSF53067">
    <property type="entry name" value="Actin-like ATPase domain"/>
    <property type="match status" value="2"/>
</dbReference>
<dbReference type="InterPro" id="IPR000577">
    <property type="entry name" value="Carb_kinase_FGGY"/>
</dbReference>
<keyword evidence="4" id="KW-0067">ATP-binding</keyword>
<evidence type="ECO:0000256" key="6">
    <source>
        <dbReference type="ARBA" id="ARBA00023277"/>
    </source>
</evidence>
<evidence type="ECO:0000256" key="5">
    <source>
        <dbReference type="ARBA" id="ARBA00022935"/>
    </source>
</evidence>
<dbReference type="Pfam" id="PF00370">
    <property type="entry name" value="FGGY_N"/>
    <property type="match status" value="1"/>
</dbReference>
<proteinExistence type="predicted"/>
<keyword evidence="10" id="KW-1185">Reference proteome</keyword>
<dbReference type="PANTHER" id="PTHR43435">
    <property type="entry name" value="RIBULOKINASE"/>
    <property type="match status" value="1"/>
</dbReference>
<dbReference type="GO" id="GO:0019150">
    <property type="term" value="F:D-ribulokinase activity"/>
    <property type="evidence" value="ECO:0007669"/>
    <property type="project" value="TreeGrafter"/>
</dbReference>
<dbReference type="PIRSF" id="PIRSF000538">
    <property type="entry name" value="GlpK"/>
    <property type="match status" value="1"/>
</dbReference>
<dbReference type="InterPro" id="IPR005929">
    <property type="entry name" value="Ribulokinase"/>
</dbReference>
<dbReference type="InterPro" id="IPR043129">
    <property type="entry name" value="ATPase_NBD"/>
</dbReference>
<keyword evidence="1" id="KW-0808">Transferase</keyword>
<feature type="domain" description="Carbohydrate kinase FGGY C-terminal" evidence="8">
    <location>
        <begin position="294"/>
        <end position="499"/>
    </location>
</feature>
<protein>
    <submittedName>
        <fullName evidence="9">L-ribulokinase</fullName>
    </submittedName>
</protein>
<dbReference type="Gene3D" id="3.30.420.40">
    <property type="match status" value="2"/>
</dbReference>
<keyword evidence="2" id="KW-0547">Nucleotide-binding</keyword>
<reference evidence="9 10" key="1">
    <citation type="submission" date="2019-03" db="EMBL/GenBank/DDBJ databases">
        <title>Genomic Encyclopedia of Archaeal and Bacterial Type Strains, Phase II (KMG-II): from individual species to whole genera.</title>
        <authorList>
            <person name="Goeker M."/>
        </authorList>
    </citation>
    <scope>NUCLEOTIDE SEQUENCE [LARGE SCALE GENOMIC DNA]</scope>
    <source>
        <strain evidence="9 10">DSM 28353</strain>
    </source>
</reference>
<organism evidence="9 10">
    <name type="scientific">Sphingobacterium yanglingense</name>
    <dbReference type="NCBI Taxonomy" id="1437280"/>
    <lineage>
        <taxon>Bacteria</taxon>
        <taxon>Pseudomonadati</taxon>
        <taxon>Bacteroidota</taxon>
        <taxon>Sphingobacteriia</taxon>
        <taxon>Sphingobacteriales</taxon>
        <taxon>Sphingobacteriaceae</taxon>
        <taxon>Sphingobacterium</taxon>
    </lineage>
</organism>
<dbReference type="CDD" id="cd07781">
    <property type="entry name" value="ASKHA_NBD_FGGY_L-RBK"/>
    <property type="match status" value="1"/>
</dbReference>
<evidence type="ECO:0000256" key="1">
    <source>
        <dbReference type="ARBA" id="ARBA00022679"/>
    </source>
</evidence>
<dbReference type="PANTHER" id="PTHR43435:SF4">
    <property type="entry name" value="FGGY CARBOHYDRATE KINASE DOMAIN-CONTAINING PROTEIN"/>
    <property type="match status" value="1"/>
</dbReference>
<dbReference type="GO" id="GO:0008741">
    <property type="term" value="F:ribulokinase activity"/>
    <property type="evidence" value="ECO:0007669"/>
    <property type="project" value="InterPro"/>
</dbReference>
<name>A0A4R6WNY0_9SPHI</name>
<sequence length="547" mass="60413">MAMEEKLVIGMDFGTDSVRGLLVNSITGTVQATAVSYFRRWKQGLYCNPAKDQYRQHPLDYVESIDDIFTKLLKDLSPESIRRIKAIGTNTTGSTPVAVDESCRPLSLSKGLEENPDAMFILWKDHTAIKEADEINTLAKKWPIDYTRFSGGIYSSEWFWSKILHVNRNDMEVVKAAFTWVEQSDWIPAYLSGTNKASEIKRNRCAAGHKAMWNESHGGLPSSEFLCSLDSSFYHLVNRFYTTTYTSDQEYGRIGEDFVKRYGFDENTLITVGAIDAHHGAVGAGSEAYTLIKVIGTSTCDMLVVPKGDNPPLVEGICGQVDGSIDPGMIGFEAGQSAFGDIYNWLKKMMLKPVLGLEGLNLSEQQREVLENNFFDYLTKEAAAIPLTAADMVFTDYHNGRRTPDADFTKVATAHGITLATEAGHIFKALVEGTAFGSKAIIDRFRSYNIPIKTVIATGGIPNKAPYVVQVLADVLGCDVQVVDSDQTCALGSVIFASVLAGVYPDIDAAKIKLAAKVSKTYHCNPEHATIYRKLYQAYKELTQLEL</sequence>
<dbReference type="GO" id="GO:0019569">
    <property type="term" value="P:L-arabinose catabolic process to D-xylulose 5-phosphate"/>
    <property type="evidence" value="ECO:0007669"/>
    <property type="project" value="InterPro"/>
</dbReference>
<gene>
    <name evidence="9" type="ORF">CLV99_1559</name>
</gene>
<dbReference type="EMBL" id="SNYV01000011">
    <property type="protein sequence ID" value="TDQ80105.1"/>
    <property type="molecule type" value="Genomic_DNA"/>
</dbReference>
<dbReference type="GO" id="GO:0005524">
    <property type="term" value="F:ATP binding"/>
    <property type="evidence" value="ECO:0007669"/>
    <property type="project" value="UniProtKB-KW"/>
</dbReference>
<dbReference type="RefSeq" id="WP_246032712.1">
    <property type="nucleotide sequence ID" value="NZ_SNYV01000011.1"/>
</dbReference>
<accession>A0A4R6WNY0</accession>
<keyword evidence="3 9" id="KW-0418">Kinase</keyword>
<dbReference type="Pfam" id="PF02782">
    <property type="entry name" value="FGGY_C"/>
    <property type="match status" value="1"/>
</dbReference>
<comment type="caution">
    <text evidence="9">The sequence shown here is derived from an EMBL/GenBank/DDBJ whole genome shotgun (WGS) entry which is preliminary data.</text>
</comment>
<feature type="domain" description="Carbohydrate kinase FGGY N-terminal" evidence="7">
    <location>
        <begin position="8"/>
        <end position="283"/>
    </location>
</feature>